<organism evidence="2">
    <name type="scientific">Cryptomonas curvata</name>
    <dbReference type="NCBI Taxonomy" id="233186"/>
    <lineage>
        <taxon>Eukaryota</taxon>
        <taxon>Cryptophyceae</taxon>
        <taxon>Cryptomonadales</taxon>
        <taxon>Cryptomonadaceae</taxon>
        <taxon>Cryptomonas</taxon>
    </lineage>
</organism>
<feature type="compositionally biased region" description="Polar residues" evidence="1">
    <location>
        <begin position="129"/>
        <end position="139"/>
    </location>
</feature>
<evidence type="ECO:0000313" key="2">
    <source>
        <dbReference type="EMBL" id="CAD8635138.1"/>
    </source>
</evidence>
<accession>A0A7S0QF95</accession>
<feature type="compositionally biased region" description="Polar residues" evidence="1">
    <location>
        <begin position="149"/>
        <end position="162"/>
    </location>
</feature>
<dbReference type="AlphaFoldDB" id="A0A7S0QF95"/>
<protein>
    <submittedName>
        <fullName evidence="2">Uncharacterized protein</fullName>
    </submittedName>
</protein>
<dbReference type="EMBL" id="HBEZ01023145">
    <property type="protein sequence ID" value="CAD8635138.1"/>
    <property type="molecule type" value="Transcribed_RNA"/>
</dbReference>
<sequence length="182" mass="18065">MAAASRPSALGAGAAGVGAWQTAVQFLAPIQSAPTPPITSAPSDLSGGGDGGRGADQTKSWSQSIERAPSDAGSGGGFSASSAGGDSAAGSSAARQMWMKAASSAAARIGSRTPIVSPSVPPRLRKMGSATTAPVSGDSSADEMIPISRTRSWNGSFASSATAPPRRVPSFRPLKVQSNIRP</sequence>
<gene>
    <name evidence="2" type="ORF">CCUR1050_LOCUS12819</name>
</gene>
<evidence type="ECO:0000256" key="1">
    <source>
        <dbReference type="SAM" id="MobiDB-lite"/>
    </source>
</evidence>
<name>A0A7S0QF95_9CRYP</name>
<feature type="region of interest" description="Disordered" evidence="1">
    <location>
        <begin position="31"/>
        <end position="182"/>
    </location>
</feature>
<feature type="compositionally biased region" description="Low complexity" evidence="1">
    <location>
        <begin position="79"/>
        <end position="94"/>
    </location>
</feature>
<reference evidence="2" key="1">
    <citation type="submission" date="2021-01" db="EMBL/GenBank/DDBJ databases">
        <authorList>
            <person name="Corre E."/>
            <person name="Pelletier E."/>
            <person name="Niang G."/>
            <person name="Scheremetjew M."/>
            <person name="Finn R."/>
            <person name="Kale V."/>
            <person name="Holt S."/>
            <person name="Cochrane G."/>
            <person name="Meng A."/>
            <person name="Brown T."/>
            <person name="Cohen L."/>
        </authorList>
    </citation>
    <scope>NUCLEOTIDE SEQUENCE</scope>
    <source>
        <strain evidence="2">CCAP979/52</strain>
    </source>
</reference>
<proteinExistence type="predicted"/>